<dbReference type="InterPro" id="IPR051010">
    <property type="entry name" value="BCAA_transport"/>
</dbReference>
<evidence type="ECO:0000313" key="6">
    <source>
        <dbReference type="Proteomes" id="UP000032668"/>
    </source>
</evidence>
<name>A0A0D6PE18_9PROT</name>
<evidence type="ECO:0000313" key="5">
    <source>
        <dbReference type="EMBL" id="GAN79596.1"/>
    </source>
</evidence>
<dbReference type="AlphaFoldDB" id="A0A0D6PE18"/>
<evidence type="ECO:0000256" key="3">
    <source>
        <dbReference type="ARBA" id="ARBA00022970"/>
    </source>
</evidence>
<dbReference type="PANTHER" id="PTHR30483:SF6">
    <property type="entry name" value="PERIPLASMIC BINDING PROTEIN OF ABC TRANSPORTER FOR NATURAL AMINO ACIDS"/>
    <property type="match status" value="1"/>
</dbReference>
<gene>
    <name evidence="5" type="ORF">Aam_023_047</name>
</gene>
<dbReference type="OrthoDB" id="5450279at2"/>
<dbReference type="InterPro" id="IPR006311">
    <property type="entry name" value="TAT_signal"/>
</dbReference>
<dbReference type="SUPFAM" id="SSF53822">
    <property type="entry name" value="Periplasmic binding protein-like I"/>
    <property type="match status" value="1"/>
</dbReference>
<sequence>MNHDKTQPFLMTGRRRLLGVAAGAATASTLAMPHIARAAEPIRIGLLQAKEGSIAVQAQYLQQGTFLALEQLNNELLGRPAEIVWDDEPSAQGAGQNALQLIQQNKVVALLGGSLSSDALAEEAVAGQHKIPFVINNAAAEEITGAKCNPYTFRLQPPVPVQAAAMLPYLQSIGKRWYFITSSYAFGQDIASSFKKLLAGIGGTVVGDDSVPLGSSDFSSYILKIREAKPDLIIGGLTSADLSNFLKQWKQFGMSDKIPFTEIAVGDTDLWAVGKDNVAGTYTTLWYYKDPNNSPSDKAFAAAYQAKYNRPAADKAWMGWYSAKILFQAINAAGSTKPDAIVEALQNWHEEDGGITVHFDKWNNQLVHRFLVVGVKKHIPDNWNYFDVLRSIPENNEAAEKAFGTAADSACHMTPL</sequence>
<evidence type="ECO:0000256" key="2">
    <source>
        <dbReference type="ARBA" id="ARBA00022729"/>
    </source>
</evidence>
<keyword evidence="6" id="KW-1185">Reference proteome</keyword>
<dbReference type="GO" id="GO:0006865">
    <property type="term" value="P:amino acid transport"/>
    <property type="evidence" value="ECO:0007669"/>
    <property type="project" value="UniProtKB-KW"/>
</dbReference>
<comment type="similarity">
    <text evidence="1">Belongs to the leucine-binding protein family.</text>
</comment>
<evidence type="ECO:0000259" key="4">
    <source>
        <dbReference type="Pfam" id="PF13458"/>
    </source>
</evidence>
<keyword evidence="3" id="KW-0813">Transport</keyword>
<evidence type="ECO:0000256" key="1">
    <source>
        <dbReference type="ARBA" id="ARBA00010062"/>
    </source>
</evidence>
<dbReference type="Pfam" id="PF13458">
    <property type="entry name" value="Peripla_BP_6"/>
    <property type="match status" value="1"/>
</dbReference>
<dbReference type="Gene3D" id="3.40.50.2300">
    <property type="match status" value="2"/>
</dbReference>
<feature type="domain" description="Leucine-binding protein" evidence="4">
    <location>
        <begin position="41"/>
        <end position="376"/>
    </location>
</feature>
<keyword evidence="2" id="KW-0732">Signal</keyword>
<dbReference type="InterPro" id="IPR028081">
    <property type="entry name" value="Leu-bd"/>
</dbReference>
<dbReference type="PROSITE" id="PS51318">
    <property type="entry name" value="TAT"/>
    <property type="match status" value="1"/>
</dbReference>
<dbReference type="EMBL" id="BANC01000023">
    <property type="protein sequence ID" value="GAN79596.1"/>
    <property type="molecule type" value="Genomic_DNA"/>
</dbReference>
<dbReference type="Proteomes" id="UP000032668">
    <property type="component" value="Unassembled WGS sequence"/>
</dbReference>
<protein>
    <submittedName>
        <fullName evidence="5">ABC transporter</fullName>
    </submittedName>
</protein>
<proteinExistence type="inferred from homology"/>
<dbReference type="STRING" id="1120923.SAMN02746095_02667"/>
<reference evidence="5 6" key="1">
    <citation type="submission" date="2012-11" db="EMBL/GenBank/DDBJ databases">
        <title>Whole genome sequence of Acidocella aminolytica 101 = DSM 11237.</title>
        <authorList>
            <person name="Azuma Y."/>
            <person name="Higashiura N."/>
            <person name="Hirakawa H."/>
            <person name="Matsushita K."/>
        </authorList>
    </citation>
    <scope>NUCLEOTIDE SEQUENCE [LARGE SCALE GENOMIC DNA]</scope>
    <source>
        <strain evidence="6">101 / DSM 11237</strain>
    </source>
</reference>
<accession>A0A0D6PE18</accession>
<keyword evidence="3" id="KW-0029">Amino-acid transport</keyword>
<dbReference type="InterPro" id="IPR028082">
    <property type="entry name" value="Peripla_BP_I"/>
</dbReference>
<comment type="caution">
    <text evidence="5">The sequence shown here is derived from an EMBL/GenBank/DDBJ whole genome shotgun (WGS) entry which is preliminary data.</text>
</comment>
<dbReference type="PANTHER" id="PTHR30483">
    <property type="entry name" value="LEUCINE-SPECIFIC-BINDING PROTEIN"/>
    <property type="match status" value="1"/>
</dbReference>
<organism evidence="5 6">
    <name type="scientific">Acidocella aminolytica 101 = DSM 11237</name>
    <dbReference type="NCBI Taxonomy" id="1120923"/>
    <lineage>
        <taxon>Bacteria</taxon>
        <taxon>Pseudomonadati</taxon>
        <taxon>Pseudomonadota</taxon>
        <taxon>Alphaproteobacteria</taxon>
        <taxon>Acetobacterales</taxon>
        <taxon>Acidocellaceae</taxon>
        <taxon>Acidocella</taxon>
    </lineage>
</organism>